<dbReference type="OrthoDB" id="466056at2"/>
<gene>
    <name evidence="3" type="ORF">ATSB10_09440</name>
</gene>
<reference evidence="3 4" key="1">
    <citation type="submission" date="2016-02" db="EMBL/GenBank/DDBJ databases">
        <title>Complete genome sequencing and analysis of ATSB10, Dyella thiooxydans isolated from rhizosphere soil of sunflower (Helianthus annuus L.).</title>
        <authorList>
            <person name="Lee Y."/>
            <person name="Hwangbo K."/>
            <person name="Chung H."/>
            <person name="Yoo J."/>
            <person name="Kim K.Y."/>
            <person name="Sa T.M."/>
            <person name="Um Y."/>
            <person name="Madhaiyan M."/>
        </authorList>
    </citation>
    <scope>NUCLEOTIDE SEQUENCE [LARGE SCALE GENOMIC DNA]</scope>
    <source>
        <strain evidence="3 4">ATSB10</strain>
    </source>
</reference>
<keyword evidence="4" id="KW-1185">Reference proteome</keyword>
<dbReference type="PATRIC" id="fig|445710.3.peg.941"/>
<keyword evidence="2" id="KW-0812">Transmembrane</keyword>
<evidence type="ECO:0008006" key="5">
    <source>
        <dbReference type="Google" id="ProtNLM"/>
    </source>
</evidence>
<organism evidence="3 4">
    <name type="scientific">Dyella thiooxydans</name>
    <dbReference type="NCBI Taxonomy" id="445710"/>
    <lineage>
        <taxon>Bacteria</taxon>
        <taxon>Pseudomonadati</taxon>
        <taxon>Pseudomonadota</taxon>
        <taxon>Gammaproteobacteria</taxon>
        <taxon>Lysobacterales</taxon>
        <taxon>Rhodanobacteraceae</taxon>
        <taxon>Dyella</taxon>
    </lineage>
</organism>
<dbReference type="AlphaFoldDB" id="A0A160MZS1"/>
<dbReference type="Pfam" id="PF09527">
    <property type="entry name" value="ATPase_gene1"/>
    <property type="match status" value="1"/>
</dbReference>
<name>A0A160MZS1_9GAMM</name>
<protein>
    <recommendedName>
        <fullName evidence="5">ATP synthase</fullName>
    </recommendedName>
</protein>
<feature type="region of interest" description="Disordered" evidence="1">
    <location>
        <begin position="1"/>
        <end position="36"/>
    </location>
</feature>
<dbReference type="KEGG" id="dtx:ATSB10_09440"/>
<feature type="transmembrane region" description="Helical" evidence="2">
    <location>
        <begin position="48"/>
        <end position="67"/>
    </location>
</feature>
<evidence type="ECO:0000256" key="2">
    <source>
        <dbReference type="SAM" id="Phobius"/>
    </source>
</evidence>
<feature type="transmembrane region" description="Helical" evidence="2">
    <location>
        <begin position="73"/>
        <end position="94"/>
    </location>
</feature>
<proteinExistence type="predicted"/>
<dbReference type="Proteomes" id="UP000077255">
    <property type="component" value="Chromosome"/>
</dbReference>
<keyword evidence="2" id="KW-1133">Transmembrane helix</keyword>
<evidence type="ECO:0000313" key="3">
    <source>
        <dbReference type="EMBL" id="AND68398.1"/>
    </source>
</evidence>
<sequence>MTTPPPEPRSTEGRDPVATAARRARQRDEANRDDPATPASIRLAQIGVLGWTIVTPILLGLLAGHWLDRWLRTGVMFAAALLTVGAGLGMWFAWRWMHRQ</sequence>
<dbReference type="InterPro" id="IPR032820">
    <property type="entry name" value="ATPase_put"/>
</dbReference>
<keyword evidence="2" id="KW-0472">Membrane</keyword>
<evidence type="ECO:0000313" key="4">
    <source>
        <dbReference type="Proteomes" id="UP000077255"/>
    </source>
</evidence>
<dbReference type="STRING" id="445710.ATSB10_09440"/>
<feature type="compositionally biased region" description="Basic and acidic residues" evidence="1">
    <location>
        <begin position="26"/>
        <end position="35"/>
    </location>
</feature>
<evidence type="ECO:0000256" key="1">
    <source>
        <dbReference type="SAM" id="MobiDB-lite"/>
    </source>
</evidence>
<dbReference type="RefSeq" id="WP_063670871.1">
    <property type="nucleotide sequence ID" value="NZ_CP014841.1"/>
</dbReference>
<accession>A0A160MZS1</accession>
<dbReference type="EMBL" id="CP014841">
    <property type="protein sequence ID" value="AND68398.1"/>
    <property type="molecule type" value="Genomic_DNA"/>
</dbReference>